<dbReference type="InterPro" id="IPR003782">
    <property type="entry name" value="SCO1/SenC"/>
</dbReference>
<dbReference type="RefSeq" id="WP_036700237.1">
    <property type="nucleotide sequence ID" value="NZ_JRKS01000025.1"/>
</dbReference>
<evidence type="ECO:0000313" key="6">
    <source>
        <dbReference type="EMBL" id="KGJ07161.1"/>
    </source>
</evidence>
<evidence type="ECO:0000256" key="4">
    <source>
        <dbReference type="PIRSR" id="PIRSR603782-2"/>
    </source>
</evidence>
<dbReference type="EMBL" id="JRKS01000025">
    <property type="protein sequence ID" value="KGJ07161.1"/>
    <property type="molecule type" value="Genomic_DNA"/>
</dbReference>
<protein>
    <submittedName>
        <fullName evidence="6">Electron transport protein SCO1/SenC</fullName>
    </submittedName>
</protein>
<evidence type="ECO:0000256" key="1">
    <source>
        <dbReference type="ARBA" id="ARBA00010996"/>
    </source>
</evidence>
<sequence>MSLSRRLLLGAGAVTALGAGALGLGWWQVDGPGAAQPASPTRNLPRPLGEMDVTLTDHRGRRVTISDWVGRPSLVFFGFTWCPDVCPTTLSDISLWLEELGPDADRLNVALISVDPERDTPEVLADYLGYFDPRIVGVTGEPGEVARILGDFRAKAERIEDVNGDYTMNHTAGVFLFRADGSFGSIIDFHEDRRFAVPKIRRAMKKEQP</sequence>
<dbReference type="SUPFAM" id="SSF52833">
    <property type="entry name" value="Thioredoxin-like"/>
    <property type="match status" value="1"/>
</dbReference>
<proteinExistence type="inferred from homology"/>
<dbReference type="PROSITE" id="PS51352">
    <property type="entry name" value="THIOREDOXIN_2"/>
    <property type="match status" value="1"/>
</dbReference>
<feature type="binding site" evidence="3">
    <location>
        <position position="86"/>
    </location>
    <ligand>
        <name>Cu cation</name>
        <dbReference type="ChEBI" id="CHEBI:23378"/>
    </ligand>
</feature>
<name>A0A099FAC9_9RHOB</name>
<dbReference type="PANTHER" id="PTHR12151">
    <property type="entry name" value="ELECTRON TRANSPORT PROTIN SCO1/SENC FAMILY MEMBER"/>
    <property type="match status" value="1"/>
</dbReference>
<gene>
    <name evidence="6" type="ORF">IC63_09420</name>
</gene>
<evidence type="ECO:0000256" key="3">
    <source>
        <dbReference type="PIRSR" id="PIRSR603782-1"/>
    </source>
</evidence>
<keyword evidence="4" id="KW-1015">Disulfide bond</keyword>
<dbReference type="PANTHER" id="PTHR12151:SF25">
    <property type="entry name" value="LINALOOL DEHYDRATASE_ISOMERASE DOMAIN-CONTAINING PROTEIN"/>
    <property type="match status" value="1"/>
</dbReference>
<feature type="binding site" evidence="3">
    <location>
        <position position="82"/>
    </location>
    <ligand>
        <name>Cu cation</name>
        <dbReference type="ChEBI" id="CHEBI:23378"/>
    </ligand>
</feature>
<feature type="domain" description="Thioredoxin" evidence="5">
    <location>
        <begin position="44"/>
        <end position="209"/>
    </location>
</feature>
<dbReference type="STRING" id="690417.IC63_09420"/>
<dbReference type="Proteomes" id="UP000029917">
    <property type="component" value="Unassembled WGS sequence"/>
</dbReference>
<dbReference type="InterPro" id="IPR013766">
    <property type="entry name" value="Thioredoxin_domain"/>
</dbReference>
<comment type="caution">
    <text evidence="6">The sequence shown here is derived from an EMBL/GenBank/DDBJ whole genome shotgun (WGS) entry which is preliminary data.</text>
</comment>
<reference evidence="6 7" key="2">
    <citation type="submission" date="2014-10" db="EMBL/GenBank/DDBJ databases">
        <title>Paracoccus sanguinis sp. nov., isolated from clinical specimens of New York State patients.</title>
        <authorList>
            <person name="Mingle L.A."/>
            <person name="Cole J.A."/>
            <person name="Lapierre P."/>
            <person name="Musser K.A."/>
        </authorList>
    </citation>
    <scope>NUCLEOTIDE SEQUENCE [LARGE SCALE GENOMIC DNA]</scope>
    <source>
        <strain evidence="6 7">HAMBI 3106</strain>
    </source>
</reference>
<dbReference type="Pfam" id="PF02630">
    <property type="entry name" value="SCO1-SenC"/>
    <property type="match status" value="1"/>
</dbReference>
<dbReference type="AlphaFoldDB" id="A0A099FAC9"/>
<reference evidence="6 7" key="1">
    <citation type="submission" date="2014-09" db="EMBL/GenBank/DDBJ databases">
        <authorList>
            <person name="McGinnis J.M."/>
            <person name="Wolfgang W.J."/>
        </authorList>
    </citation>
    <scope>NUCLEOTIDE SEQUENCE [LARGE SCALE GENOMIC DNA]</scope>
    <source>
        <strain evidence="6 7">HAMBI 3106</strain>
    </source>
</reference>
<dbReference type="GO" id="GO:0046872">
    <property type="term" value="F:metal ion binding"/>
    <property type="evidence" value="ECO:0007669"/>
    <property type="project" value="UniProtKB-KW"/>
</dbReference>
<dbReference type="Gene3D" id="3.40.30.10">
    <property type="entry name" value="Glutaredoxin"/>
    <property type="match status" value="1"/>
</dbReference>
<keyword evidence="3" id="KW-0479">Metal-binding</keyword>
<comment type="similarity">
    <text evidence="1">Belongs to the SCO1/2 family.</text>
</comment>
<evidence type="ECO:0000259" key="5">
    <source>
        <dbReference type="PROSITE" id="PS51352"/>
    </source>
</evidence>
<organism evidence="6 7">
    <name type="scientific">Paracoccus sphaerophysae</name>
    <dbReference type="NCBI Taxonomy" id="690417"/>
    <lineage>
        <taxon>Bacteria</taxon>
        <taxon>Pseudomonadati</taxon>
        <taxon>Pseudomonadota</taxon>
        <taxon>Alphaproteobacteria</taxon>
        <taxon>Rhodobacterales</taxon>
        <taxon>Paracoccaceae</taxon>
        <taxon>Paracoccus</taxon>
    </lineage>
</organism>
<feature type="binding site" evidence="3">
    <location>
        <position position="170"/>
    </location>
    <ligand>
        <name>Cu cation</name>
        <dbReference type="ChEBI" id="CHEBI:23378"/>
    </ligand>
</feature>
<dbReference type="CDD" id="cd02968">
    <property type="entry name" value="SCO"/>
    <property type="match status" value="1"/>
</dbReference>
<keyword evidence="2 3" id="KW-0186">Copper</keyword>
<dbReference type="PROSITE" id="PS51318">
    <property type="entry name" value="TAT"/>
    <property type="match status" value="1"/>
</dbReference>
<feature type="disulfide bond" description="Redox-active" evidence="4">
    <location>
        <begin position="82"/>
        <end position="86"/>
    </location>
</feature>
<accession>A0A099FAC9</accession>
<evidence type="ECO:0000313" key="7">
    <source>
        <dbReference type="Proteomes" id="UP000029917"/>
    </source>
</evidence>
<dbReference type="OrthoDB" id="9790194at2"/>
<dbReference type="InterPro" id="IPR036249">
    <property type="entry name" value="Thioredoxin-like_sf"/>
</dbReference>
<dbReference type="InterPro" id="IPR006311">
    <property type="entry name" value="TAT_signal"/>
</dbReference>
<evidence type="ECO:0000256" key="2">
    <source>
        <dbReference type="ARBA" id="ARBA00023008"/>
    </source>
</evidence>
<keyword evidence="7" id="KW-1185">Reference proteome</keyword>